<dbReference type="PIRSF" id="PIRSF000521">
    <property type="entry name" value="Transaminase_4ab_Lys_Orn"/>
    <property type="match status" value="1"/>
</dbReference>
<dbReference type="InterPro" id="IPR050103">
    <property type="entry name" value="Class-III_PLP-dep_AT"/>
</dbReference>
<dbReference type="GO" id="GO:0006526">
    <property type="term" value="P:L-arginine biosynthetic process"/>
    <property type="evidence" value="ECO:0007669"/>
    <property type="project" value="UniProtKB-KW"/>
</dbReference>
<dbReference type="EMBL" id="QZFU01000041">
    <property type="protein sequence ID" value="RJO70072.1"/>
    <property type="molecule type" value="Genomic_DNA"/>
</dbReference>
<keyword evidence="5 6" id="KW-0663">Pyridoxal phosphate</keyword>
<dbReference type="RefSeq" id="WP_120044439.1">
    <property type="nucleotide sequence ID" value="NZ_QZFU01000041.1"/>
</dbReference>
<organism evidence="7 8">
    <name type="scientific">Nocardia panacis</name>
    <dbReference type="NCBI Taxonomy" id="2340916"/>
    <lineage>
        <taxon>Bacteria</taxon>
        <taxon>Bacillati</taxon>
        <taxon>Actinomycetota</taxon>
        <taxon>Actinomycetes</taxon>
        <taxon>Mycobacteriales</taxon>
        <taxon>Nocardiaceae</taxon>
        <taxon>Nocardia</taxon>
    </lineage>
</organism>
<evidence type="ECO:0000256" key="2">
    <source>
        <dbReference type="ARBA" id="ARBA00022571"/>
    </source>
</evidence>
<keyword evidence="8" id="KW-1185">Reference proteome</keyword>
<comment type="cofactor">
    <cofactor evidence="1">
        <name>pyridoxal 5'-phosphate</name>
        <dbReference type="ChEBI" id="CHEBI:597326"/>
    </cofactor>
</comment>
<dbReference type="InterPro" id="IPR015421">
    <property type="entry name" value="PyrdxlP-dep_Trfase_major"/>
</dbReference>
<evidence type="ECO:0000256" key="3">
    <source>
        <dbReference type="ARBA" id="ARBA00022576"/>
    </source>
</evidence>
<dbReference type="InterPro" id="IPR015424">
    <property type="entry name" value="PyrdxlP-dep_Trfase"/>
</dbReference>
<sequence>MSPSAGDPEYADAYLNEWLTAMGLGVEYVRAAGDTVFYLDENGREVPVLDLACGFGSLIFGHNNPEIVAAAKQILDAQIPVHAQLSHQPHANRVAAALNTAIRRELRTDDSYIAIFGNSGAEAIEICMKHAELERRARIAVLSAEIGENIAQARAALRAGSAKIAPGPHISAELPVAAALAAVQKWNAERLAKRPIYLTLEHAFHGKLIGSIQLTQNEQWRTPFVGLASAARFVPVDRPDALAQIVADEREFLLDLVLDGATVQVVERDFPIVAAFFVEPIRGGAGLIPVAPELAREIEKTCVALGCPLVTDEVQSGLGRAGALLASSRLGLTGDYITLAKSIGGGIAKNSVALIRRDRFRPEFEVIHSSTFAKDGFSGHIALKVLDMLEADGGAAYRKADELGARLIAELEAVRAEFPELITQVCGLGLMLAIEIADLSASRNERIREQAASGSFGFVLAGYLLREHRIRVLPAGPGWRFIRFEPSIHLADAEVGRIGAALRDLGAVLRDQDDRRLLPQ</sequence>
<dbReference type="InterPro" id="IPR015422">
    <property type="entry name" value="PyrdxlP-dep_Trfase_small"/>
</dbReference>
<dbReference type="Pfam" id="PF00202">
    <property type="entry name" value="Aminotran_3"/>
    <property type="match status" value="1"/>
</dbReference>
<reference evidence="7 8" key="1">
    <citation type="submission" date="2018-09" db="EMBL/GenBank/DDBJ databases">
        <title>YIM PH21274 draft genome.</title>
        <authorList>
            <person name="Miao C."/>
        </authorList>
    </citation>
    <scope>NUCLEOTIDE SEQUENCE [LARGE SCALE GENOMIC DNA]</scope>
    <source>
        <strain evidence="7 8">YIM PH 21724</strain>
    </source>
</reference>
<dbReference type="GO" id="GO:0030170">
    <property type="term" value="F:pyridoxal phosphate binding"/>
    <property type="evidence" value="ECO:0007669"/>
    <property type="project" value="InterPro"/>
</dbReference>
<evidence type="ECO:0000256" key="5">
    <source>
        <dbReference type="ARBA" id="ARBA00022898"/>
    </source>
</evidence>
<comment type="similarity">
    <text evidence="6">Belongs to the class-III pyridoxal-phosphate-dependent aminotransferase family.</text>
</comment>
<dbReference type="Gene3D" id="3.90.1150.10">
    <property type="entry name" value="Aspartate Aminotransferase, domain 1"/>
    <property type="match status" value="2"/>
</dbReference>
<accession>A0A3A4KCN5</accession>
<dbReference type="InterPro" id="IPR005814">
    <property type="entry name" value="Aminotrans_3"/>
</dbReference>
<keyword evidence="2" id="KW-0028">Amino-acid biosynthesis</keyword>
<dbReference type="AlphaFoldDB" id="A0A3A4KCN5"/>
<dbReference type="PANTHER" id="PTHR11986">
    <property type="entry name" value="AMINOTRANSFERASE CLASS III"/>
    <property type="match status" value="1"/>
</dbReference>
<evidence type="ECO:0000256" key="1">
    <source>
        <dbReference type="ARBA" id="ARBA00001933"/>
    </source>
</evidence>
<proteinExistence type="inferred from homology"/>
<gene>
    <name evidence="7" type="ORF">D5S18_29915</name>
</gene>
<evidence type="ECO:0000256" key="6">
    <source>
        <dbReference type="RuleBase" id="RU003560"/>
    </source>
</evidence>
<dbReference type="Gene3D" id="3.40.640.10">
    <property type="entry name" value="Type I PLP-dependent aspartate aminotransferase-like (Major domain)"/>
    <property type="match status" value="2"/>
</dbReference>
<dbReference type="Proteomes" id="UP000266677">
    <property type="component" value="Unassembled WGS sequence"/>
</dbReference>
<dbReference type="SUPFAM" id="SSF53383">
    <property type="entry name" value="PLP-dependent transferases"/>
    <property type="match status" value="1"/>
</dbReference>
<dbReference type="PANTHER" id="PTHR11986:SF79">
    <property type="entry name" value="ACETYLORNITHINE AMINOTRANSFERASE, MITOCHONDRIAL"/>
    <property type="match status" value="1"/>
</dbReference>
<dbReference type="OrthoDB" id="9801052at2"/>
<dbReference type="GO" id="GO:0042802">
    <property type="term" value="F:identical protein binding"/>
    <property type="evidence" value="ECO:0007669"/>
    <property type="project" value="TreeGrafter"/>
</dbReference>
<evidence type="ECO:0000256" key="4">
    <source>
        <dbReference type="ARBA" id="ARBA00022679"/>
    </source>
</evidence>
<name>A0A3A4KCN5_9NOCA</name>
<keyword evidence="3 7" id="KW-0032">Aminotransferase</keyword>
<keyword evidence="2" id="KW-0055">Arginine biosynthesis</keyword>
<keyword evidence="4 7" id="KW-0808">Transferase</keyword>
<comment type="caution">
    <text evidence="7">The sequence shown here is derived from an EMBL/GenBank/DDBJ whole genome shotgun (WGS) entry which is preliminary data.</text>
</comment>
<evidence type="ECO:0000313" key="7">
    <source>
        <dbReference type="EMBL" id="RJO70072.1"/>
    </source>
</evidence>
<evidence type="ECO:0000313" key="8">
    <source>
        <dbReference type="Proteomes" id="UP000266677"/>
    </source>
</evidence>
<protein>
    <submittedName>
        <fullName evidence="7">Aminotransferase class III-fold pyridoxal phosphate-dependent enzyme</fullName>
    </submittedName>
</protein>
<dbReference type="GO" id="GO:0008483">
    <property type="term" value="F:transaminase activity"/>
    <property type="evidence" value="ECO:0007669"/>
    <property type="project" value="UniProtKB-KW"/>
</dbReference>